<reference evidence="1 2" key="1">
    <citation type="submission" date="2021-11" db="EMBL/GenBank/DDBJ databases">
        <title>Black yeast isolated from Biological Soil Crust.</title>
        <authorList>
            <person name="Kurbessoian T."/>
        </authorList>
    </citation>
    <scope>NUCLEOTIDE SEQUENCE [LARGE SCALE GENOMIC DNA]</scope>
    <source>
        <strain evidence="1 2">CCFEE 5522</strain>
    </source>
</reference>
<dbReference type="Proteomes" id="UP001324427">
    <property type="component" value="Unassembled WGS sequence"/>
</dbReference>
<sequence length="83" mass="9666">MAIFPSGTRVYYPYRDSDGWLHKLSMQSPCRRTHAISIKGVEYHLTTDLHDKFVHDFHNMVDDEIINKYALVETGVVDELDEP</sequence>
<accession>A0AAV9J4D1</accession>
<dbReference type="AlphaFoldDB" id="A0AAV9J4D1"/>
<comment type="caution">
    <text evidence="1">The sequence shown here is derived from an EMBL/GenBank/DDBJ whole genome shotgun (WGS) entry which is preliminary data.</text>
</comment>
<organism evidence="1 2">
    <name type="scientific">Oleoguttula mirabilis</name>
    <dbReference type="NCBI Taxonomy" id="1507867"/>
    <lineage>
        <taxon>Eukaryota</taxon>
        <taxon>Fungi</taxon>
        <taxon>Dikarya</taxon>
        <taxon>Ascomycota</taxon>
        <taxon>Pezizomycotina</taxon>
        <taxon>Dothideomycetes</taxon>
        <taxon>Dothideomycetidae</taxon>
        <taxon>Mycosphaerellales</taxon>
        <taxon>Teratosphaeriaceae</taxon>
        <taxon>Oleoguttula</taxon>
    </lineage>
</organism>
<dbReference type="EMBL" id="JAVFHQ010000082">
    <property type="protein sequence ID" value="KAK4539800.1"/>
    <property type="molecule type" value="Genomic_DNA"/>
</dbReference>
<protein>
    <submittedName>
        <fullName evidence="1">Uncharacterized protein</fullName>
    </submittedName>
</protein>
<evidence type="ECO:0000313" key="1">
    <source>
        <dbReference type="EMBL" id="KAK4539800.1"/>
    </source>
</evidence>
<name>A0AAV9J4D1_9PEZI</name>
<gene>
    <name evidence="1" type="ORF">LTR36_010334</name>
</gene>
<proteinExistence type="predicted"/>
<evidence type="ECO:0000313" key="2">
    <source>
        <dbReference type="Proteomes" id="UP001324427"/>
    </source>
</evidence>
<keyword evidence="2" id="KW-1185">Reference proteome</keyword>